<dbReference type="EMBL" id="KP883301">
    <property type="protein sequence ID" value="ALA65432.1"/>
    <property type="molecule type" value="Genomic_RNA"/>
</dbReference>
<dbReference type="Gene3D" id="2.60.120.20">
    <property type="match status" value="1"/>
</dbReference>
<evidence type="ECO:0000256" key="4">
    <source>
        <dbReference type="ARBA" id="ARBA00022844"/>
    </source>
</evidence>
<feature type="domain" description="Tymovirus coat protein" evidence="9">
    <location>
        <begin position="21"/>
        <end position="189"/>
    </location>
</feature>
<evidence type="ECO:0000313" key="10">
    <source>
        <dbReference type="EMBL" id="ALA65432.1"/>
    </source>
</evidence>
<organismHost>
    <name type="scientific">Brassica</name>
    <dbReference type="NCBI Taxonomy" id="3705"/>
</organismHost>
<dbReference type="InterPro" id="IPR000574">
    <property type="entry name" value="Tymo_coat"/>
</dbReference>
<evidence type="ECO:0000256" key="3">
    <source>
        <dbReference type="ARBA" id="ARBA00022561"/>
    </source>
</evidence>
<protein>
    <recommendedName>
        <fullName evidence="2">Capsid protein</fullName>
    </recommendedName>
    <alternativeName>
        <fullName evidence="6">Coat protein</fullName>
    </alternativeName>
    <alternativeName>
        <fullName evidence="7">Virion protein</fullName>
    </alternativeName>
</protein>
<evidence type="ECO:0000256" key="2">
    <source>
        <dbReference type="ARBA" id="ARBA00018091"/>
    </source>
</evidence>
<dbReference type="SUPFAM" id="SSF88633">
    <property type="entry name" value="Positive stranded ssRNA viruses"/>
    <property type="match status" value="1"/>
</dbReference>
<reference evidence="10" key="1">
    <citation type="journal article" date="2015" name="Virology">
        <title>Mutational bias of Turnip Yellow Mosaic Virus in the context of host anti-viral gene silencing.</title>
        <authorList>
            <person name="Ma J."/>
            <person name="Pallett D."/>
            <person name="Jiang H."/>
            <person name="Hou Y."/>
            <person name="Wang H."/>
        </authorList>
    </citation>
    <scope>NUCLEOTIDE SEQUENCE</scope>
    <source>
        <strain evidence="10">OX-NGS</strain>
    </source>
</reference>
<evidence type="ECO:0000256" key="5">
    <source>
        <dbReference type="ARBA" id="ARBA00023060"/>
    </source>
</evidence>
<organismHost>
    <name type="scientific">Cardamine lilacina</name>
    <dbReference type="NCBI Taxonomy" id="82359"/>
</organismHost>
<keyword evidence="4" id="KW-0946">Virion</keyword>
<evidence type="ECO:0000256" key="1">
    <source>
        <dbReference type="ARBA" id="ARBA00004328"/>
    </source>
</evidence>
<comment type="subcellular location">
    <subcellularLocation>
        <location evidence="1">Virion</location>
    </subcellularLocation>
</comment>
<accession>A0A0K2GUR8</accession>
<keyword evidence="3" id="KW-0167">Capsid protein</keyword>
<dbReference type="OrthoDB" id="15633at10239"/>
<organism evidence="10">
    <name type="scientific">Turnip yellow mosaic virus</name>
    <dbReference type="NCBI Taxonomy" id="12154"/>
    <lineage>
        <taxon>Viruses</taxon>
        <taxon>Riboviria</taxon>
        <taxon>Orthornavirae</taxon>
        <taxon>Kitrinoviricota</taxon>
        <taxon>Alsuviricetes</taxon>
        <taxon>Tymovirales</taxon>
        <taxon>Tymoviridae</taxon>
        <taxon>Tymovirus</taxon>
        <taxon>Tymovirus brassicae</taxon>
    </lineage>
</organism>
<dbReference type="GO" id="GO:0005198">
    <property type="term" value="F:structural molecule activity"/>
    <property type="evidence" value="ECO:0007669"/>
    <property type="project" value="InterPro"/>
</dbReference>
<evidence type="ECO:0000256" key="8">
    <source>
        <dbReference type="ARBA" id="ARBA00046323"/>
    </source>
</evidence>
<proteinExistence type="inferred from homology"/>
<dbReference type="InterPro" id="IPR029053">
    <property type="entry name" value="Viral_coat"/>
</dbReference>
<comment type="similarity">
    <text evidence="8">Belongs to the tymoviruses capsid protein family.</text>
</comment>
<keyword evidence="5" id="KW-1142">T=3 icosahedral capsid protein</keyword>
<dbReference type="GO" id="GO:0039617">
    <property type="term" value="C:T=3 icosahedral viral capsid"/>
    <property type="evidence" value="ECO:0007669"/>
    <property type="project" value="UniProtKB-KW"/>
</dbReference>
<gene>
    <name evidence="10" type="ORF">TYMVgp3</name>
</gene>
<evidence type="ECO:0000256" key="7">
    <source>
        <dbReference type="ARBA" id="ARBA00032595"/>
    </source>
</evidence>
<evidence type="ECO:0000256" key="6">
    <source>
        <dbReference type="ARBA" id="ARBA00031336"/>
    </source>
</evidence>
<sequence length="189" mass="20166">MEIDKELAPQDRTFTVATVLPTVPGPSPLTIKQPFQSEVLFAGTKDAEASLTIANIDSVSTLTTFYRHASLESLWVTIHPTLQAPAFPTTVGVCWVPANSPVTPTQITKTYGGQIFCIGGAINTLSPLIVKCPLEMMNPRVKDSIQYLDSPKLLISITAQPTAPPASTCIITVSGTLSMHSPLITDTST</sequence>
<organismHost>
    <name type="scientific">Brassica rapa subsp. pekinensis</name>
    <name type="common">Chinese cabbage</name>
    <name type="synonym">Brassica pekinensis</name>
    <dbReference type="NCBI Taxonomy" id="51351"/>
</organismHost>
<name>A0A0K2GUR8_TYMV</name>
<evidence type="ECO:0000259" key="9">
    <source>
        <dbReference type="Pfam" id="PF00983"/>
    </source>
</evidence>
<dbReference type="Pfam" id="PF00983">
    <property type="entry name" value="Tymo_coat"/>
    <property type="match status" value="1"/>
</dbReference>